<dbReference type="InParanoid" id="A0A067NE58"/>
<gene>
    <name evidence="13" type="ORF">PLEOSDRAFT_174365</name>
</gene>
<name>A0A067NE58_PLEO1</name>
<evidence type="ECO:0000256" key="7">
    <source>
        <dbReference type="ARBA" id="ARBA00022989"/>
    </source>
</evidence>
<dbReference type="EC" id="3.4.26.1" evidence="10"/>
<evidence type="ECO:0000256" key="5">
    <source>
        <dbReference type="ARBA" id="ARBA00022801"/>
    </source>
</evidence>
<dbReference type="VEuPathDB" id="FungiDB:PLEOSDRAFT_174365"/>
<dbReference type="InterPro" id="IPR039731">
    <property type="entry name" value="Rce1"/>
</dbReference>
<dbReference type="Proteomes" id="UP000027073">
    <property type="component" value="Unassembled WGS sequence"/>
</dbReference>
<reference evidence="14" key="1">
    <citation type="journal article" date="2014" name="Proc. Natl. Acad. Sci. U.S.A.">
        <title>Extensive sampling of basidiomycete genomes demonstrates inadequacy of the white-rot/brown-rot paradigm for wood decay fungi.</title>
        <authorList>
            <person name="Riley R."/>
            <person name="Salamov A.A."/>
            <person name="Brown D.W."/>
            <person name="Nagy L.G."/>
            <person name="Floudas D."/>
            <person name="Held B.W."/>
            <person name="Levasseur A."/>
            <person name="Lombard V."/>
            <person name="Morin E."/>
            <person name="Otillar R."/>
            <person name="Lindquist E.A."/>
            <person name="Sun H."/>
            <person name="LaButti K.M."/>
            <person name="Schmutz J."/>
            <person name="Jabbour D."/>
            <person name="Luo H."/>
            <person name="Baker S.E."/>
            <person name="Pisabarro A.G."/>
            <person name="Walton J.D."/>
            <person name="Blanchette R.A."/>
            <person name="Henrissat B."/>
            <person name="Martin F."/>
            <person name="Cullen D."/>
            <person name="Hibbett D.S."/>
            <person name="Grigoriev I.V."/>
        </authorList>
    </citation>
    <scope>NUCLEOTIDE SEQUENCE [LARGE SCALE GENOMIC DNA]</scope>
    <source>
        <strain evidence="14">PC15</strain>
    </source>
</reference>
<dbReference type="GO" id="GO:0004222">
    <property type="term" value="F:metalloendopeptidase activity"/>
    <property type="evidence" value="ECO:0007669"/>
    <property type="project" value="InterPro"/>
</dbReference>
<evidence type="ECO:0000259" key="12">
    <source>
        <dbReference type="Pfam" id="PF02517"/>
    </source>
</evidence>
<dbReference type="OrthoDB" id="271604at2759"/>
<dbReference type="InterPro" id="IPR003675">
    <property type="entry name" value="Rce1/LyrA-like_dom"/>
</dbReference>
<evidence type="ECO:0000256" key="6">
    <source>
        <dbReference type="ARBA" id="ARBA00022824"/>
    </source>
</evidence>
<dbReference type="GO" id="GO:0071586">
    <property type="term" value="P:CAAX-box protein processing"/>
    <property type="evidence" value="ECO:0007669"/>
    <property type="project" value="InterPro"/>
</dbReference>
<feature type="transmembrane region" description="Helical" evidence="11">
    <location>
        <begin position="73"/>
        <end position="95"/>
    </location>
</feature>
<keyword evidence="6" id="KW-0256">Endoplasmic reticulum</keyword>
<proteinExistence type="inferred from homology"/>
<dbReference type="HOGENOM" id="CLU_049909_1_0_1"/>
<evidence type="ECO:0000313" key="13">
    <source>
        <dbReference type="EMBL" id="KDQ26144.1"/>
    </source>
</evidence>
<dbReference type="AlphaFoldDB" id="A0A067NE58"/>
<comment type="similarity">
    <text evidence="2">Belongs to the peptidase U48 family.</text>
</comment>
<keyword evidence="7 11" id="KW-1133">Transmembrane helix</keyword>
<comment type="catalytic activity">
    <reaction evidence="9">
        <text>Hydrolyzes the peptide bond -P2-(S-farnesyl or geranylgeranyl)C-P1'-P2'-P3'-COOH where P1' and P2' are amino acids with aliphatic sidechains and P3' is any C-terminal residue.</text>
        <dbReference type="EC" id="3.4.26.1"/>
    </reaction>
</comment>
<feature type="transmembrane region" description="Helical" evidence="11">
    <location>
        <begin position="257"/>
        <end position="276"/>
    </location>
</feature>
<keyword evidence="3" id="KW-0645">Protease</keyword>
<evidence type="ECO:0000256" key="3">
    <source>
        <dbReference type="ARBA" id="ARBA00022670"/>
    </source>
</evidence>
<dbReference type="GO" id="GO:0005789">
    <property type="term" value="C:endoplasmic reticulum membrane"/>
    <property type="evidence" value="ECO:0007669"/>
    <property type="project" value="UniProtKB-SubCell"/>
</dbReference>
<comment type="subcellular location">
    <subcellularLocation>
        <location evidence="1">Endoplasmic reticulum membrane</location>
        <topology evidence="1">Multi-pass membrane protein</topology>
    </subcellularLocation>
</comment>
<organism evidence="13 14">
    <name type="scientific">Pleurotus ostreatus (strain PC15)</name>
    <name type="common">Oyster mushroom</name>
    <dbReference type="NCBI Taxonomy" id="1137138"/>
    <lineage>
        <taxon>Eukaryota</taxon>
        <taxon>Fungi</taxon>
        <taxon>Dikarya</taxon>
        <taxon>Basidiomycota</taxon>
        <taxon>Agaricomycotina</taxon>
        <taxon>Agaricomycetes</taxon>
        <taxon>Agaricomycetidae</taxon>
        <taxon>Agaricales</taxon>
        <taxon>Pleurotineae</taxon>
        <taxon>Pleurotaceae</taxon>
        <taxon>Pleurotus</taxon>
    </lineage>
</organism>
<feature type="transmembrane region" description="Helical" evidence="11">
    <location>
        <begin position="12"/>
        <end position="33"/>
    </location>
</feature>
<evidence type="ECO:0000256" key="10">
    <source>
        <dbReference type="ARBA" id="ARBA00049729"/>
    </source>
</evidence>
<feature type="transmembrane region" description="Helical" evidence="11">
    <location>
        <begin position="288"/>
        <end position="308"/>
    </location>
</feature>
<dbReference type="EMBL" id="KL198010">
    <property type="protein sequence ID" value="KDQ26144.1"/>
    <property type="molecule type" value="Genomic_DNA"/>
</dbReference>
<evidence type="ECO:0000256" key="1">
    <source>
        <dbReference type="ARBA" id="ARBA00004477"/>
    </source>
</evidence>
<dbReference type="PANTHER" id="PTHR13046:SF0">
    <property type="entry name" value="CAAX PRENYL PROTEASE 2"/>
    <property type="match status" value="1"/>
</dbReference>
<feature type="domain" description="CAAX prenyl protease 2/Lysostaphin resistance protein A-like" evidence="12">
    <location>
        <begin position="160"/>
        <end position="270"/>
    </location>
</feature>
<dbReference type="Pfam" id="PF02517">
    <property type="entry name" value="Rce1-like"/>
    <property type="match status" value="1"/>
</dbReference>
<evidence type="ECO:0000256" key="9">
    <source>
        <dbReference type="ARBA" id="ARBA00047280"/>
    </source>
</evidence>
<keyword evidence="5" id="KW-0378">Hydrolase</keyword>
<dbReference type="STRING" id="1137138.A0A067NE58"/>
<feature type="transmembrane region" description="Helical" evidence="11">
    <location>
        <begin position="229"/>
        <end position="251"/>
    </location>
</feature>
<sequence>MPLVFTSPPFTTYESLLLTTSFALIYVGSLYVSKHGRLSFVAKVVPPQRDGEERRRHESERWRDDPDVIRARLIAVTFASLVSCTMVFGALWQAIGPETIEVTLRTALVRLGFSLPAFTLDALLPHLITPLLFLGPLYALYLDFSSPLSTTGSFKEVLLSWQGARNYVVAPITEEIVFRACVLAVYNLSGASRAKMIMLAPLSFGVAHAHHAWDTFNRYGRTPAAAKRALLMTLFQLSYTTLFGSFASYLFLRTGSIWPPITAHIFCNVMGIPQLGYEVSKFPQQKRFIYLAYVTGILGFVMKIVPWTKTPDSLYWQPRGPAVAY</sequence>
<feature type="non-terminal residue" evidence="13">
    <location>
        <position position="1"/>
    </location>
</feature>
<keyword evidence="8 11" id="KW-0472">Membrane</keyword>
<evidence type="ECO:0000256" key="11">
    <source>
        <dbReference type="SAM" id="Phobius"/>
    </source>
</evidence>
<evidence type="ECO:0000256" key="4">
    <source>
        <dbReference type="ARBA" id="ARBA00022692"/>
    </source>
</evidence>
<protein>
    <recommendedName>
        <fullName evidence="10">intramembrane prenyl-peptidase Rce1</fullName>
        <ecNumber evidence="10">3.4.26.1</ecNumber>
    </recommendedName>
</protein>
<evidence type="ECO:0000313" key="14">
    <source>
        <dbReference type="Proteomes" id="UP000027073"/>
    </source>
</evidence>
<feature type="transmembrane region" description="Helical" evidence="11">
    <location>
        <begin position="115"/>
        <end position="141"/>
    </location>
</feature>
<evidence type="ECO:0000256" key="2">
    <source>
        <dbReference type="ARBA" id="ARBA00006897"/>
    </source>
</evidence>
<evidence type="ECO:0000256" key="8">
    <source>
        <dbReference type="ARBA" id="ARBA00023136"/>
    </source>
</evidence>
<accession>A0A067NE58</accession>
<dbReference type="PANTHER" id="PTHR13046">
    <property type="entry name" value="PROTEASE U48 CAAX PRENYL PROTEASE RCE1"/>
    <property type="match status" value="1"/>
</dbReference>
<dbReference type="FunCoup" id="A0A067NE58">
    <property type="interactions" value="324"/>
</dbReference>
<keyword evidence="4 11" id="KW-0812">Transmembrane</keyword>